<feature type="region of interest" description="Disordered" evidence="1">
    <location>
        <begin position="196"/>
        <end position="237"/>
    </location>
</feature>
<sequence>MVSFEALRGYLLEEVLARLLQDSGYRLLVSVEQDPDALKRGRHGLLVRGRGSDHQADVLGELTLPTPFSLPLRLFVEAKYRGAKTGLRDARNAHGIVHDVNEQYATAHAGSRRVPVRRHLYRYALFSTSGFSLPAQQYALAQQIFLVDLSGPAFHHLTEATDRAARQLNQILAETEAPFPRGQIRTALRLSLGTWTDDGSSDDARRPAEPSSSALHTLPGGRFDASESIRRNPARAETRVLPPDRLMSVAEALADEVADSLLLGFPASPFILVLRPDDLSAFTAYIRDHPSEVQVDFRFATARDASGDWVIVPADGSDGFALRFSLPTLLADWLLAEESAVAMCARDVKAGLLSSIFVFHDARLVRLTFRPRQRSRTRG</sequence>
<proteinExistence type="predicted"/>
<evidence type="ECO:0008006" key="4">
    <source>
        <dbReference type="Google" id="ProtNLM"/>
    </source>
</evidence>
<organism evidence="2 3">
    <name type="scientific">Amycolatopsis bullii</name>
    <dbReference type="NCBI Taxonomy" id="941987"/>
    <lineage>
        <taxon>Bacteria</taxon>
        <taxon>Bacillati</taxon>
        <taxon>Actinomycetota</taxon>
        <taxon>Actinomycetes</taxon>
        <taxon>Pseudonocardiales</taxon>
        <taxon>Pseudonocardiaceae</taxon>
        <taxon>Amycolatopsis</taxon>
    </lineage>
</organism>
<reference evidence="3" key="1">
    <citation type="journal article" date="2019" name="Int. J. Syst. Evol. Microbiol.">
        <title>The Global Catalogue of Microorganisms (GCM) 10K type strain sequencing project: providing services to taxonomists for standard genome sequencing and annotation.</title>
        <authorList>
            <consortium name="The Broad Institute Genomics Platform"/>
            <consortium name="The Broad Institute Genome Sequencing Center for Infectious Disease"/>
            <person name="Wu L."/>
            <person name="Ma J."/>
        </authorList>
    </citation>
    <scope>NUCLEOTIDE SEQUENCE [LARGE SCALE GENOMIC DNA]</scope>
    <source>
        <strain evidence="3">CGMCC 4.7680</strain>
    </source>
</reference>
<evidence type="ECO:0000256" key="1">
    <source>
        <dbReference type="SAM" id="MobiDB-lite"/>
    </source>
</evidence>
<evidence type="ECO:0000313" key="3">
    <source>
        <dbReference type="Proteomes" id="UP000649955"/>
    </source>
</evidence>
<dbReference type="SUPFAM" id="SSF52980">
    <property type="entry name" value="Restriction endonuclease-like"/>
    <property type="match status" value="1"/>
</dbReference>
<evidence type="ECO:0000313" key="2">
    <source>
        <dbReference type="EMBL" id="GHG00597.1"/>
    </source>
</evidence>
<dbReference type="RefSeq" id="WP_191307487.1">
    <property type="nucleotide sequence ID" value="NZ_BNAW01000004.1"/>
</dbReference>
<protein>
    <recommendedName>
        <fullName evidence="4">Restriction endonuclease type IV Mrr domain-containing protein</fullName>
    </recommendedName>
</protein>
<dbReference type="InterPro" id="IPR011335">
    <property type="entry name" value="Restrct_endonuc-II-like"/>
</dbReference>
<feature type="compositionally biased region" description="Basic and acidic residues" evidence="1">
    <location>
        <begin position="224"/>
        <end position="237"/>
    </location>
</feature>
<gene>
    <name evidence="2" type="ORF">GCM10017567_14390</name>
</gene>
<keyword evidence="3" id="KW-1185">Reference proteome</keyword>
<accession>A0ABQ3K232</accession>
<name>A0ABQ3K232_9PSEU</name>
<dbReference type="Proteomes" id="UP000649955">
    <property type="component" value="Unassembled WGS sequence"/>
</dbReference>
<dbReference type="EMBL" id="BNAW01000004">
    <property type="protein sequence ID" value="GHG00597.1"/>
    <property type="molecule type" value="Genomic_DNA"/>
</dbReference>
<comment type="caution">
    <text evidence="2">The sequence shown here is derived from an EMBL/GenBank/DDBJ whole genome shotgun (WGS) entry which is preliminary data.</text>
</comment>